<accession>G4T757</accession>
<evidence type="ECO:0000256" key="5">
    <source>
        <dbReference type="ARBA" id="ARBA00023002"/>
    </source>
</evidence>
<keyword evidence="3" id="KW-0479">Metal-binding</keyword>
<dbReference type="Gene3D" id="3.40.830.10">
    <property type="entry name" value="LigB-like"/>
    <property type="match status" value="1"/>
</dbReference>
<reference evidence="7 8" key="1">
    <citation type="journal article" date="2011" name="PLoS Pathog.">
        <title>Endophytic Life Strategies Decoded by Genome and Transcriptome Analyses of the Mutualistic Root Symbiont Piriformospora indica.</title>
        <authorList>
            <person name="Zuccaro A."/>
            <person name="Lahrmann U."/>
            <person name="Guldener U."/>
            <person name="Langen G."/>
            <person name="Pfiffi S."/>
            <person name="Biedenkopf D."/>
            <person name="Wong P."/>
            <person name="Samans B."/>
            <person name="Grimm C."/>
            <person name="Basiewicz M."/>
            <person name="Murat C."/>
            <person name="Martin F."/>
            <person name="Kogel K.H."/>
        </authorList>
    </citation>
    <scope>NUCLEOTIDE SEQUENCE [LARGE SCALE GENOMIC DNA]</scope>
    <source>
        <strain evidence="7 8">DSM 11827</strain>
    </source>
</reference>
<evidence type="ECO:0000259" key="6">
    <source>
        <dbReference type="Pfam" id="PF02900"/>
    </source>
</evidence>
<comment type="cofactor">
    <cofactor evidence="1">
        <name>Zn(2+)</name>
        <dbReference type="ChEBI" id="CHEBI:29105"/>
    </cofactor>
</comment>
<keyword evidence="4" id="KW-0862">Zinc</keyword>
<sequence length="336" mass="36679">MCEALPTTRPQWLQALRDLPATPNKIPAFFFAHGSPMLAWPTAIAPRAGAFASVHKQMGPEGPLAQFLHDFGPALIEKYNPRAIVVFSAHWESPRNQILGKNASYCRLRFTSNSYTSVTDYGEQNPLLFDYYGFPEELYDLKFESKGDSSVTGEVLAALQKAGIPSRATPVTEARGADGRGFDGPGLDHGVFVPFGIMFGEKLQIPLVQVSIDGTLDPAREWALGKAIASLRSQQILVLSGGLTYHNLRSMTAFVEGAANSAQKEFHQAILTALQIEDLEKRQKAMYDLTRHPGFRPSHPREDHFVPLYVAAGAGEEGDVKILSATYGTITAAFGV</sequence>
<dbReference type="OMA" id="SVIDGFW"/>
<dbReference type="GO" id="GO:0008198">
    <property type="term" value="F:ferrous iron binding"/>
    <property type="evidence" value="ECO:0007669"/>
    <property type="project" value="InterPro"/>
</dbReference>
<evidence type="ECO:0000256" key="1">
    <source>
        <dbReference type="ARBA" id="ARBA00001947"/>
    </source>
</evidence>
<keyword evidence="8" id="KW-1185">Reference proteome</keyword>
<dbReference type="PANTHER" id="PTHR30096:SF0">
    <property type="entry name" value="4,5-DOPA DIOXYGENASE EXTRADIOL-LIKE PROTEIN"/>
    <property type="match status" value="1"/>
</dbReference>
<comment type="similarity">
    <text evidence="2">Belongs to the DODA-type extradiol aromatic ring-opening dioxygenase family.</text>
</comment>
<comment type="caution">
    <text evidence="7">The sequence shown here is derived from an EMBL/GenBank/DDBJ whole genome shotgun (WGS) entry which is preliminary data.</text>
</comment>
<dbReference type="InterPro" id="IPR014436">
    <property type="entry name" value="Extradiol_dOase_DODA"/>
</dbReference>
<protein>
    <recommendedName>
        <fullName evidence="6">Extradiol ring-cleavage dioxygenase class III enzyme subunit B domain-containing protein</fullName>
    </recommendedName>
</protein>
<name>G4T757_SERID</name>
<keyword evidence="5" id="KW-0560">Oxidoreductase</keyword>
<dbReference type="GO" id="GO:0008270">
    <property type="term" value="F:zinc ion binding"/>
    <property type="evidence" value="ECO:0007669"/>
    <property type="project" value="InterPro"/>
</dbReference>
<dbReference type="eggNOG" id="ENOG502QS66">
    <property type="taxonomic scope" value="Eukaryota"/>
</dbReference>
<dbReference type="InParanoid" id="G4T757"/>
<dbReference type="HOGENOM" id="CLU_046582_1_1_1"/>
<feature type="domain" description="Extradiol ring-cleavage dioxygenase class III enzyme subunit B" evidence="6">
    <location>
        <begin position="30"/>
        <end position="333"/>
    </location>
</feature>
<dbReference type="STRING" id="1109443.G4T757"/>
<dbReference type="InterPro" id="IPR004183">
    <property type="entry name" value="Xdiol_dOase_suB"/>
</dbReference>
<dbReference type="Proteomes" id="UP000007148">
    <property type="component" value="Unassembled WGS sequence"/>
</dbReference>
<dbReference type="GO" id="GO:0016702">
    <property type="term" value="F:oxidoreductase activity, acting on single donors with incorporation of molecular oxygen, incorporation of two atoms of oxygen"/>
    <property type="evidence" value="ECO:0007669"/>
    <property type="project" value="UniProtKB-ARBA"/>
</dbReference>
<dbReference type="Pfam" id="PF02900">
    <property type="entry name" value="LigB"/>
    <property type="match status" value="1"/>
</dbReference>
<evidence type="ECO:0000256" key="3">
    <source>
        <dbReference type="ARBA" id="ARBA00022723"/>
    </source>
</evidence>
<dbReference type="AlphaFoldDB" id="G4T757"/>
<dbReference type="EMBL" id="CAFZ01000010">
    <property type="protein sequence ID" value="CCA67139.1"/>
    <property type="molecule type" value="Genomic_DNA"/>
</dbReference>
<dbReference type="FunCoup" id="G4T757">
    <property type="interactions" value="285"/>
</dbReference>
<dbReference type="SUPFAM" id="SSF53213">
    <property type="entry name" value="LigB-like"/>
    <property type="match status" value="1"/>
</dbReference>
<evidence type="ECO:0000313" key="7">
    <source>
        <dbReference type="EMBL" id="CCA67139.1"/>
    </source>
</evidence>
<evidence type="ECO:0000256" key="4">
    <source>
        <dbReference type="ARBA" id="ARBA00022833"/>
    </source>
</evidence>
<gene>
    <name evidence="7" type="ORF">PIIN_00973</name>
</gene>
<dbReference type="OrthoDB" id="7396853at2759"/>
<proteinExistence type="inferred from homology"/>
<evidence type="ECO:0000256" key="2">
    <source>
        <dbReference type="ARBA" id="ARBA00007581"/>
    </source>
</evidence>
<dbReference type="CDD" id="cd07363">
    <property type="entry name" value="45_DOPA_Dioxygenase"/>
    <property type="match status" value="1"/>
</dbReference>
<dbReference type="PANTHER" id="PTHR30096">
    <property type="entry name" value="4,5-DOPA DIOXYGENASE EXTRADIOL-LIKE PROTEIN"/>
    <property type="match status" value="1"/>
</dbReference>
<organism evidence="7 8">
    <name type="scientific">Serendipita indica (strain DSM 11827)</name>
    <name type="common">Root endophyte fungus</name>
    <name type="synonym">Piriformospora indica</name>
    <dbReference type="NCBI Taxonomy" id="1109443"/>
    <lineage>
        <taxon>Eukaryota</taxon>
        <taxon>Fungi</taxon>
        <taxon>Dikarya</taxon>
        <taxon>Basidiomycota</taxon>
        <taxon>Agaricomycotina</taxon>
        <taxon>Agaricomycetes</taxon>
        <taxon>Sebacinales</taxon>
        <taxon>Serendipitaceae</taxon>
        <taxon>Serendipita</taxon>
    </lineage>
</organism>
<evidence type="ECO:0000313" key="8">
    <source>
        <dbReference type="Proteomes" id="UP000007148"/>
    </source>
</evidence>